<evidence type="ECO:0000256" key="1">
    <source>
        <dbReference type="SAM" id="Phobius"/>
    </source>
</evidence>
<comment type="caution">
    <text evidence="2">The sequence shown here is derived from an EMBL/GenBank/DDBJ whole genome shotgun (WGS) entry which is preliminary data.</text>
</comment>
<sequence length="93" mass="11054">MKIIFKISKIINIIALLFLIIGPYGIAITGFLQVLAAILHVIAFPQNKLIYLYFTLVIFFFAFWDKTFNWFFTLPIMQIVYLTYIIHFQKRTK</sequence>
<dbReference type="Proteomes" id="UP001468798">
    <property type="component" value="Unassembled WGS sequence"/>
</dbReference>
<keyword evidence="1" id="KW-0472">Membrane</keyword>
<feature type="transmembrane region" description="Helical" evidence="1">
    <location>
        <begin position="12"/>
        <end position="42"/>
    </location>
</feature>
<feature type="transmembrane region" description="Helical" evidence="1">
    <location>
        <begin position="49"/>
        <end position="64"/>
    </location>
</feature>
<dbReference type="EMBL" id="JBCGDP010000002">
    <property type="protein sequence ID" value="MEM0575374.1"/>
    <property type="molecule type" value="Genomic_DNA"/>
</dbReference>
<keyword evidence="3" id="KW-1185">Reference proteome</keyword>
<name>A0ABU9NM74_9FLAO</name>
<dbReference type="RefSeq" id="WP_342690474.1">
    <property type="nucleotide sequence ID" value="NZ_JBCGDP010000002.1"/>
</dbReference>
<keyword evidence="1" id="KW-0812">Transmembrane</keyword>
<organism evidence="2 3">
    <name type="scientific">Flavobacterium polysaccharolyticum</name>
    <dbReference type="NCBI Taxonomy" id="3133148"/>
    <lineage>
        <taxon>Bacteria</taxon>
        <taxon>Pseudomonadati</taxon>
        <taxon>Bacteroidota</taxon>
        <taxon>Flavobacteriia</taxon>
        <taxon>Flavobacteriales</taxon>
        <taxon>Flavobacteriaceae</taxon>
        <taxon>Flavobacterium</taxon>
    </lineage>
</organism>
<keyword evidence="1" id="KW-1133">Transmembrane helix</keyword>
<evidence type="ECO:0000313" key="3">
    <source>
        <dbReference type="Proteomes" id="UP001468798"/>
    </source>
</evidence>
<proteinExistence type="predicted"/>
<gene>
    <name evidence="2" type="ORF">WFZ86_02600</name>
</gene>
<accession>A0ABU9NM74</accession>
<reference evidence="2 3" key="1">
    <citation type="submission" date="2024-03" db="EMBL/GenBank/DDBJ databases">
        <title>Two novel species of the genus Flavobacterium exhibiting potentially degradation of complex polysaccharides.</title>
        <authorList>
            <person name="Lian X."/>
        </authorList>
    </citation>
    <scope>NUCLEOTIDE SEQUENCE [LARGE SCALE GENOMIC DNA]</scope>
    <source>
        <strain evidence="2 3">N6</strain>
    </source>
</reference>
<protein>
    <submittedName>
        <fullName evidence="2">Uncharacterized protein</fullName>
    </submittedName>
</protein>
<evidence type="ECO:0000313" key="2">
    <source>
        <dbReference type="EMBL" id="MEM0575374.1"/>
    </source>
</evidence>